<feature type="transmembrane region" description="Helical" evidence="6">
    <location>
        <begin position="397"/>
        <end position="420"/>
    </location>
</feature>
<protein>
    <recommendedName>
        <fullName evidence="7">Major facilitator superfamily (MFS) profile domain-containing protein</fullName>
    </recommendedName>
</protein>
<reference evidence="8 9" key="1">
    <citation type="submission" date="2024-02" db="EMBL/GenBank/DDBJ databases">
        <title>De novo assembly and annotation of 12 fungi associated with fruit tree decline syndrome in Ontario, Canada.</title>
        <authorList>
            <person name="Sulman M."/>
            <person name="Ellouze W."/>
            <person name="Ilyukhin E."/>
        </authorList>
    </citation>
    <scope>NUCLEOTIDE SEQUENCE [LARGE SCALE GENOMIC DNA]</scope>
    <source>
        <strain evidence="8 9">M1-105</strain>
    </source>
</reference>
<dbReference type="PANTHER" id="PTHR43791:SF48">
    <property type="entry name" value="TRANSPORTER, PUTATIVE (AFU_ORTHOLOGUE AFUA_4G01000)-RELATED"/>
    <property type="match status" value="1"/>
</dbReference>
<feature type="transmembrane region" description="Helical" evidence="6">
    <location>
        <begin position="348"/>
        <end position="366"/>
    </location>
</feature>
<comment type="caution">
    <text evidence="8">The sequence shown here is derived from an EMBL/GenBank/DDBJ whole genome shotgun (WGS) entry which is preliminary data.</text>
</comment>
<evidence type="ECO:0000256" key="4">
    <source>
        <dbReference type="ARBA" id="ARBA00022989"/>
    </source>
</evidence>
<dbReference type="Gene3D" id="1.20.1250.20">
    <property type="entry name" value="MFS general substrate transporter like domains"/>
    <property type="match status" value="2"/>
</dbReference>
<evidence type="ECO:0000313" key="9">
    <source>
        <dbReference type="Proteomes" id="UP001521116"/>
    </source>
</evidence>
<feature type="transmembrane region" description="Helical" evidence="6">
    <location>
        <begin position="141"/>
        <end position="160"/>
    </location>
</feature>
<dbReference type="EMBL" id="JAJVDC020000025">
    <property type="protein sequence ID" value="KAL1632952.1"/>
    <property type="molecule type" value="Genomic_DNA"/>
</dbReference>
<feature type="transmembrane region" description="Helical" evidence="6">
    <location>
        <begin position="432"/>
        <end position="453"/>
    </location>
</feature>
<gene>
    <name evidence="8" type="ORF">SLS56_003238</name>
</gene>
<feature type="transmembrane region" description="Helical" evidence="6">
    <location>
        <begin position="301"/>
        <end position="328"/>
    </location>
</feature>
<evidence type="ECO:0000256" key="6">
    <source>
        <dbReference type="SAM" id="Phobius"/>
    </source>
</evidence>
<feature type="transmembrane region" description="Helical" evidence="6">
    <location>
        <begin position="172"/>
        <end position="189"/>
    </location>
</feature>
<evidence type="ECO:0000313" key="8">
    <source>
        <dbReference type="EMBL" id="KAL1632952.1"/>
    </source>
</evidence>
<dbReference type="PANTHER" id="PTHR43791">
    <property type="entry name" value="PERMEASE-RELATED"/>
    <property type="match status" value="1"/>
</dbReference>
<dbReference type="InterPro" id="IPR011701">
    <property type="entry name" value="MFS"/>
</dbReference>
<keyword evidence="2" id="KW-0813">Transport</keyword>
<evidence type="ECO:0000256" key="2">
    <source>
        <dbReference type="ARBA" id="ARBA00022448"/>
    </source>
</evidence>
<dbReference type="Proteomes" id="UP001521116">
    <property type="component" value="Unassembled WGS sequence"/>
</dbReference>
<feature type="transmembrane region" description="Helical" evidence="6">
    <location>
        <begin position="57"/>
        <end position="79"/>
    </location>
</feature>
<dbReference type="SUPFAM" id="SSF103473">
    <property type="entry name" value="MFS general substrate transporter"/>
    <property type="match status" value="1"/>
</dbReference>
<keyword evidence="5 6" id="KW-0472">Membrane</keyword>
<keyword evidence="9" id="KW-1185">Reference proteome</keyword>
<dbReference type="Pfam" id="PF07690">
    <property type="entry name" value="MFS_1"/>
    <property type="match status" value="1"/>
</dbReference>
<evidence type="ECO:0000256" key="3">
    <source>
        <dbReference type="ARBA" id="ARBA00022692"/>
    </source>
</evidence>
<evidence type="ECO:0000256" key="5">
    <source>
        <dbReference type="ARBA" id="ARBA00023136"/>
    </source>
</evidence>
<evidence type="ECO:0000256" key="1">
    <source>
        <dbReference type="ARBA" id="ARBA00004141"/>
    </source>
</evidence>
<feature type="transmembrane region" description="Helical" evidence="6">
    <location>
        <begin position="201"/>
        <end position="222"/>
    </location>
</feature>
<comment type="subcellular location">
    <subcellularLocation>
        <location evidence="1">Membrane</location>
        <topology evidence="1">Multi-pass membrane protein</topology>
    </subcellularLocation>
</comment>
<proteinExistence type="predicted"/>
<sequence length="523" mass="58735">MATIDDKADVEHHETLKDEGFHDAAERGHAATDRYGNALVHFDPKAESRLRWKIDLYIVPTVALLYLFCFIDRANIGYFRLTRARRRRTADFGSNARLAGLEKDLDLKGYDYNRLLTVFYISYIIFEIPSNMCCKWMGPGWFIPGISLGFGICSVCTAFVDNIHSASGVRFLLGVFEAGMLPGIAYYLSRWYRRSELAFRLSLYIVMAPLAGAFGGLLASAILKLPHFGSLHQWRMIFAIEGIITIGLSLISFVTLTDRPETARWLTQEEKDLAIARVKSERVGATEVLDKIDTTKILRGIFSPVTISTSFIFLLNNITVQGLAFFLPTIVKTIYPKDSVISQQLHTVPPYVVGAFFTLFFPFLSWRFDKRNIFFIMSAPFMMVGYIMFLATETAQVRYGATFLIASGAFAFGALCNAQVSANVVSDTARSAAIGTNVMLGNVGGLISTWSFLPTDAPNYHIGNGLNLATSSTIFLLSILLLFWMLADNKRRNKRDVDTELAGLDQKTIQDLDWRHPAFRWRP</sequence>
<dbReference type="InterPro" id="IPR036259">
    <property type="entry name" value="MFS_trans_sf"/>
</dbReference>
<feature type="transmembrane region" description="Helical" evidence="6">
    <location>
        <begin position="465"/>
        <end position="486"/>
    </location>
</feature>
<dbReference type="PROSITE" id="PS50850">
    <property type="entry name" value="MFS"/>
    <property type="match status" value="1"/>
</dbReference>
<keyword evidence="4 6" id="KW-1133">Transmembrane helix</keyword>
<keyword evidence="3 6" id="KW-0812">Transmembrane</keyword>
<name>A0ABR3T052_9PEZI</name>
<feature type="transmembrane region" description="Helical" evidence="6">
    <location>
        <begin position="373"/>
        <end position="391"/>
    </location>
</feature>
<accession>A0ABR3T052</accession>
<organism evidence="8 9">
    <name type="scientific">Neofusicoccum ribis</name>
    <dbReference type="NCBI Taxonomy" id="45134"/>
    <lineage>
        <taxon>Eukaryota</taxon>
        <taxon>Fungi</taxon>
        <taxon>Dikarya</taxon>
        <taxon>Ascomycota</taxon>
        <taxon>Pezizomycotina</taxon>
        <taxon>Dothideomycetes</taxon>
        <taxon>Dothideomycetes incertae sedis</taxon>
        <taxon>Botryosphaeriales</taxon>
        <taxon>Botryosphaeriaceae</taxon>
        <taxon>Neofusicoccum</taxon>
    </lineage>
</organism>
<evidence type="ECO:0000259" key="7">
    <source>
        <dbReference type="PROSITE" id="PS50850"/>
    </source>
</evidence>
<feature type="domain" description="Major facilitator superfamily (MFS) profile" evidence="7">
    <location>
        <begin position="61"/>
        <end position="490"/>
    </location>
</feature>
<feature type="transmembrane region" description="Helical" evidence="6">
    <location>
        <begin position="234"/>
        <end position="256"/>
    </location>
</feature>
<dbReference type="InterPro" id="IPR020846">
    <property type="entry name" value="MFS_dom"/>
</dbReference>